<dbReference type="AlphaFoldDB" id="A0A1U8NQ43"/>
<dbReference type="OrthoDB" id="1430424at2759"/>
<gene>
    <name evidence="3" type="primary">LOC107949943</name>
</gene>
<organism evidence="2 3">
    <name type="scientific">Gossypium hirsutum</name>
    <name type="common">Upland cotton</name>
    <name type="synonym">Gossypium mexicanum</name>
    <dbReference type="NCBI Taxonomy" id="3635"/>
    <lineage>
        <taxon>Eukaryota</taxon>
        <taxon>Viridiplantae</taxon>
        <taxon>Streptophyta</taxon>
        <taxon>Embryophyta</taxon>
        <taxon>Tracheophyta</taxon>
        <taxon>Spermatophyta</taxon>
        <taxon>Magnoliopsida</taxon>
        <taxon>eudicotyledons</taxon>
        <taxon>Gunneridae</taxon>
        <taxon>Pentapetalae</taxon>
        <taxon>rosids</taxon>
        <taxon>malvids</taxon>
        <taxon>Malvales</taxon>
        <taxon>Malvaceae</taxon>
        <taxon>Malvoideae</taxon>
        <taxon>Gossypium</taxon>
    </lineage>
</organism>
<feature type="domain" description="DUF7745" evidence="1">
    <location>
        <begin position="166"/>
        <end position="278"/>
    </location>
</feature>
<evidence type="ECO:0000313" key="2">
    <source>
        <dbReference type="Proteomes" id="UP000818029"/>
    </source>
</evidence>
<accession>A0A1U8NQ43</accession>
<dbReference type="RefSeq" id="XP_016740188.1">
    <property type="nucleotide sequence ID" value="XM_016884699.1"/>
</dbReference>
<evidence type="ECO:0000259" key="1">
    <source>
        <dbReference type="Pfam" id="PF24924"/>
    </source>
</evidence>
<feature type="domain" description="DUF7745" evidence="1">
    <location>
        <begin position="38"/>
        <end position="145"/>
    </location>
</feature>
<sequence length="278" mass="32967">MQLEKGDSLTKGYTSELWNFTCISVTQNNLQELKEIWARWDDKFKQLFYYNYGDLPFLLDIKVDEHLFRALAQFWNSAYSCFTFGKVDMMPTVEEYTTLLRCPRIQADKFYSRAANVLTFAKKLMKITRMSEQWVTARIKQKWENKSLGHIGEAVTDLFDQLDRRVTPVPAILVETFRYLSVCRKVSEGRFIGCAQLLLAWFHSHFWKVDKVSYRVFSENYSPLKELAATPRRDDIIEERWMAILQNLQDEDVEWKAPWMVPDDILYQCGDFDWVPLL</sequence>
<keyword evidence="2" id="KW-1185">Reference proteome</keyword>
<evidence type="ECO:0000313" key="3">
    <source>
        <dbReference type="RefSeq" id="XP_016740188.1"/>
    </source>
</evidence>
<dbReference type="PANTHER" id="PTHR48200:SF1">
    <property type="entry name" value="AMINOTRANSFERASE-LIKE PLANT MOBILE DOMAIN-CONTAINING PROTEIN"/>
    <property type="match status" value="1"/>
</dbReference>
<dbReference type="PaxDb" id="3635-A0A1U8NQ43"/>
<dbReference type="InterPro" id="IPR056647">
    <property type="entry name" value="DUF7745"/>
</dbReference>
<reference evidence="2" key="1">
    <citation type="journal article" date="2020" name="Nat. Genet.">
        <title>Genomic diversifications of five Gossypium allopolyploid species and their impact on cotton improvement.</title>
        <authorList>
            <person name="Chen Z.J."/>
            <person name="Sreedasyam A."/>
            <person name="Ando A."/>
            <person name="Song Q."/>
            <person name="De Santiago L.M."/>
            <person name="Hulse-Kemp A.M."/>
            <person name="Ding M."/>
            <person name="Ye W."/>
            <person name="Kirkbride R.C."/>
            <person name="Jenkins J."/>
            <person name="Plott C."/>
            <person name="Lovell J."/>
            <person name="Lin Y.M."/>
            <person name="Vaughn R."/>
            <person name="Liu B."/>
            <person name="Simpson S."/>
            <person name="Scheffler B.E."/>
            <person name="Wen L."/>
            <person name="Saski C.A."/>
            <person name="Grover C.E."/>
            <person name="Hu G."/>
            <person name="Conover J.L."/>
            <person name="Carlson J.W."/>
            <person name="Shu S."/>
            <person name="Boston L.B."/>
            <person name="Williams M."/>
            <person name="Peterson D.G."/>
            <person name="McGee K."/>
            <person name="Jones D.C."/>
            <person name="Wendel J.F."/>
            <person name="Stelly D.M."/>
            <person name="Grimwood J."/>
            <person name="Schmutz J."/>
        </authorList>
    </citation>
    <scope>NUCLEOTIDE SEQUENCE [LARGE SCALE GENOMIC DNA]</scope>
    <source>
        <strain evidence="2">cv. TM-1</strain>
    </source>
</reference>
<dbReference type="Pfam" id="PF24924">
    <property type="entry name" value="DUF7745"/>
    <property type="match status" value="2"/>
</dbReference>
<dbReference type="GeneID" id="107949943"/>
<proteinExistence type="predicted"/>
<dbReference type="Proteomes" id="UP000818029">
    <property type="component" value="Chromosome D03"/>
</dbReference>
<dbReference type="KEGG" id="ghi:107949943"/>
<reference evidence="3" key="2">
    <citation type="submission" date="2025-08" db="UniProtKB">
        <authorList>
            <consortium name="RefSeq"/>
        </authorList>
    </citation>
    <scope>IDENTIFICATION</scope>
</reference>
<dbReference type="PANTHER" id="PTHR48200">
    <property type="entry name" value="PROTEIN, PUTATIVE-RELATED"/>
    <property type="match status" value="1"/>
</dbReference>
<protein>
    <recommendedName>
        <fullName evidence="1">DUF7745 domain-containing protein</fullName>
    </recommendedName>
</protein>
<name>A0A1U8NQ43_GOSHI</name>